<dbReference type="AlphaFoldDB" id="A0A9J6CJL2"/>
<dbReference type="FunFam" id="3.80.10.10:FF:001164">
    <property type="entry name" value="GH01279p"/>
    <property type="match status" value="1"/>
</dbReference>
<keyword evidence="6" id="KW-1185">Reference proteome</keyword>
<organism evidence="5 6">
    <name type="scientific">Polypedilum vanderplanki</name>
    <name type="common">Sleeping chironomid midge</name>
    <dbReference type="NCBI Taxonomy" id="319348"/>
    <lineage>
        <taxon>Eukaryota</taxon>
        <taxon>Metazoa</taxon>
        <taxon>Ecdysozoa</taxon>
        <taxon>Arthropoda</taxon>
        <taxon>Hexapoda</taxon>
        <taxon>Insecta</taxon>
        <taxon>Pterygota</taxon>
        <taxon>Neoptera</taxon>
        <taxon>Endopterygota</taxon>
        <taxon>Diptera</taxon>
        <taxon>Nematocera</taxon>
        <taxon>Chironomoidea</taxon>
        <taxon>Chironomidae</taxon>
        <taxon>Chironominae</taxon>
        <taxon>Polypedilum</taxon>
        <taxon>Polypedilum</taxon>
    </lineage>
</organism>
<reference evidence="5" key="1">
    <citation type="submission" date="2021-03" db="EMBL/GenBank/DDBJ databases">
        <title>Chromosome level genome of the anhydrobiotic midge Polypedilum vanderplanki.</title>
        <authorList>
            <person name="Yoshida Y."/>
            <person name="Kikawada T."/>
            <person name="Gusev O."/>
        </authorList>
    </citation>
    <scope>NUCLEOTIDE SEQUENCE</scope>
    <source>
        <strain evidence="5">NIAS01</strain>
        <tissue evidence="5">Whole body or cell culture</tissue>
    </source>
</reference>
<dbReference type="SUPFAM" id="SSF52058">
    <property type="entry name" value="L domain-like"/>
    <property type="match status" value="1"/>
</dbReference>
<dbReference type="InterPro" id="IPR001611">
    <property type="entry name" value="Leu-rich_rpt"/>
</dbReference>
<dbReference type="SMART" id="SM00369">
    <property type="entry name" value="LRR_TYP"/>
    <property type="match status" value="11"/>
</dbReference>
<dbReference type="OrthoDB" id="2013775at2759"/>
<dbReference type="PANTHER" id="PTHR24369:SF210">
    <property type="entry name" value="CHAOPTIN-RELATED"/>
    <property type="match status" value="1"/>
</dbReference>
<accession>A0A9J6CJL2</accession>
<dbReference type="InterPro" id="IPR000483">
    <property type="entry name" value="Cys-rich_flank_reg_C"/>
</dbReference>
<dbReference type="EMBL" id="JADBJN010000001">
    <property type="protein sequence ID" value="KAG5682188.1"/>
    <property type="molecule type" value="Genomic_DNA"/>
</dbReference>
<feature type="domain" description="LRRCT" evidence="4">
    <location>
        <begin position="439"/>
        <end position="493"/>
    </location>
</feature>
<dbReference type="Gene3D" id="3.80.10.10">
    <property type="entry name" value="Ribonuclease Inhibitor"/>
    <property type="match status" value="3"/>
</dbReference>
<keyword evidence="1" id="KW-0433">Leucine-rich repeat</keyword>
<dbReference type="InterPro" id="IPR032675">
    <property type="entry name" value="LRR_dom_sf"/>
</dbReference>
<dbReference type="SMART" id="SM00365">
    <property type="entry name" value="LRR_SD22"/>
    <property type="match status" value="6"/>
</dbReference>
<dbReference type="Pfam" id="PF13855">
    <property type="entry name" value="LRR_8"/>
    <property type="match status" value="3"/>
</dbReference>
<gene>
    <name evidence="5" type="ORF">PVAND_011556</name>
</gene>
<keyword evidence="3" id="KW-0677">Repeat</keyword>
<dbReference type="InterPro" id="IPR050541">
    <property type="entry name" value="LRR_TM_domain-containing"/>
</dbReference>
<keyword evidence="2" id="KW-0732">Signal</keyword>
<evidence type="ECO:0000256" key="3">
    <source>
        <dbReference type="ARBA" id="ARBA00022737"/>
    </source>
</evidence>
<sequence>MADLFDNFVGGLFFSPPPLDNQSSSVQINGASSIDVIKNQTAIATSAKEFILEQRLADIERRLSSVEQPVWKIVMSSWEKAWDKCTEEGFCRCTPAIKQISCFRLGLKSIPASQSIPNDINHIDLSFNQLKTLHKDSFRTLTHLTLLDLSRNRLEFLPNDLLLDLDSLSNLRLQENSLHGLDAQLFLKLRSLKFLDISFNQLSVTLPVELFQSIYHVQVINFQHNKLEKIPWLLEQSELEEVDISKNRLHSIDDIELAELKSLKTLRLSENFIVDIAPNAFTSLSQLQHLFLKKNFITHISEKHFRNLKNLIILDLSANKIQKIHPLAFHSLAKVSELYLSQNSLNQIPENLFIKMRGLKRLMLFSNDFRYLHSKSFIGLSSLTNLLLNNNNLKDFDADVFAPLVNLSKLRLDSNKLQFLPQNCLDKIPKLTKIKLDKNPWHCDCQSIYLARFLREHYKKLWNGVAGGNLVCLGPGELGGKQVNVLRFDHLCYGQWYAMVHLSPRLPVKKQSTDNPETLFEKIDSINKNDNRESLIVTEKPDFEIDIDKDYDNKQ</sequence>
<dbReference type="SMART" id="SM00082">
    <property type="entry name" value="LRRCT"/>
    <property type="match status" value="1"/>
</dbReference>
<dbReference type="Proteomes" id="UP001107558">
    <property type="component" value="Chromosome 1"/>
</dbReference>
<dbReference type="PROSITE" id="PS51450">
    <property type="entry name" value="LRR"/>
    <property type="match status" value="3"/>
</dbReference>
<evidence type="ECO:0000313" key="6">
    <source>
        <dbReference type="Proteomes" id="UP001107558"/>
    </source>
</evidence>
<comment type="caution">
    <text evidence="5">The sequence shown here is derived from an EMBL/GenBank/DDBJ whole genome shotgun (WGS) entry which is preliminary data.</text>
</comment>
<dbReference type="Pfam" id="PF00560">
    <property type="entry name" value="LRR_1"/>
    <property type="match status" value="1"/>
</dbReference>
<proteinExistence type="predicted"/>
<dbReference type="GO" id="GO:0005886">
    <property type="term" value="C:plasma membrane"/>
    <property type="evidence" value="ECO:0007669"/>
    <property type="project" value="TreeGrafter"/>
</dbReference>
<evidence type="ECO:0000256" key="2">
    <source>
        <dbReference type="ARBA" id="ARBA00022729"/>
    </source>
</evidence>
<dbReference type="PANTHER" id="PTHR24369">
    <property type="entry name" value="ANTIGEN BSP, PUTATIVE-RELATED"/>
    <property type="match status" value="1"/>
</dbReference>
<dbReference type="InterPro" id="IPR003591">
    <property type="entry name" value="Leu-rich_rpt_typical-subtyp"/>
</dbReference>
<name>A0A9J6CJL2_POLVA</name>
<evidence type="ECO:0000313" key="5">
    <source>
        <dbReference type="EMBL" id="KAG5682188.1"/>
    </source>
</evidence>
<evidence type="ECO:0000256" key="1">
    <source>
        <dbReference type="ARBA" id="ARBA00022614"/>
    </source>
</evidence>
<evidence type="ECO:0000259" key="4">
    <source>
        <dbReference type="SMART" id="SM00082"/>
    </source>
</evidence>
<protein>
    <recommendedName>
        <fullName evidence="4">LRRCT domain-containing protein</fullName>
    </recommendedName>
</protein>